<protein>
    <recommendedName>
        <fullName evidence="2">Ricin B lectin domain-containing protein</fullName>
    </recommendedName>
</protein>
<gene>
    <name evidence="3" type="ORF">RDB_LOCUS168582</name>
</gene>
<reference evidence="3" key="1">
    <citation type="submission" date="2021-01" db="EMBL/GenBank/DDBJ databases">
        <authorList>
            <person name="Kaushik A."/>
        </authorList>
    </citation>
    <scope>NUCLEOTIDE SEQUENCE</scope>
    <source>
        <strain evidence="3">AG1-1C</strain>
    </source>
</reference>
<dbReference type="InterPro" id="IPR000772">
    <property type="entry name" value="Ricin_B_lectin"/>
</dbReference>
<organism evidence="3 4">
    <name type="scientific">Rhizoctonia solani</name>
    <dbReference type="NCBI Taxonomy" id="456999"/>
    <lineage>
        <taxon>Eukaryota</taxon>
        <taxon>Fungi</taxon>
        <taxon>Dikarya</taxon>
        <taxon>Basidiomycota</taxon>
        <taxon>Agaricomycotina</taxon>
        <taxon>Agaricomycetes</taxon>
        <taxon>Cantharellales</taxon>
        <taxon>Ceratobasidiaceae</taxon>
        <taxon>Rhizoctonia</taxon>
    </lineage>
</organism>
<dbReference type="EMBL" id="CAJMWS010000868">
    <property type="protein sequence ID" value="CAE6466801.1"/>
    <property type="molecule type" value="Genomic_DNA"/>
</dbReference>
<evidence type="ECO:0000313" key="3">
    <source>
        <dbReference type="EMBL" id="CAE6466801.1"/>
    </source>
</evidence>
<evidence type="ECO:0000256" key="1">
    <source>
        <dbReference type="SAM" id="Coils"/>
    </source>
</evidence>
<dbReference type="SUPFAM" id="SSF50370">
    <property type="entry name" value="Ricin B-like lectins"/>
    <property type="match status" value="1"/>
</dbReference>
<evidence type="ECO:0000313" key="4">
    <source>
        <dbReference type="Proteomes" id="UP000663846"/>
    </source>
</evidence>
<dbReference type="InterPro" id="IPR035992">
    <property type="entry name" value="Ricin_B-like_lectins"/>
</dbReference>
<feature type="coiled-coil region" evidence="1">
    <location>
        <begin position="182"/>
        <end position="209"/>
    </location>
</feature>
<accession>A0A8H3BYB4</accession>
<dbReference type="Gene3D" id="2.80.10.50">
    <property type="match status" value="1"/>
</dbReference>
<dbReference type="Pfam" id="PF14200">
    <property type="entry name" value="RicinB_lectin_2"/>
    <property type="match status" value="1"/>
</dbReference>
<comment type="caution">
    <text evidence="3">The sequence shown here is derived from an EMBL/GenBank/DDBJ whole genome shotgun (WGS) entry which is preliminary data.</text>
</comment>
<evidence type="ECO:0000259" key="2">
    <source>
        <dbReference type="Pfam" id="PF14200"/>
    </source>
</evidence>
<name>A0A8H3BYB4_9AGAM</name>
<dbReference type="Proteomes" id="UP000663846">
    <property type="component" value="Unassembled WGS sequence"/>
</dbReference>
<feature type="domain" description="Ricin B lectin" evidence="2">
    <location>
        <begin position="46"/>
        <end position="129"/>
    </location>
</feature>
<dbReference type="AlphaFoldDB" id="A0A8H3BYB4"/>
<keyword evidence="1" id="KW-0175">Coiled coil</keyword>
<proteinExistence type="predicted"/>
<sequence length="246" mass="27896">MSYERPPEPGTYCIKSVAAPKNLIEACDFNPERVVCSPQVGNAVSNQQWYIQRSGQGYKFKNVKHSVYLSPHSAQPKHGTTIWGSPSHGPVDWTLMRTHEGFLIQYGEEESAIDLHYGLDKTGNPMSLWAVRPQDSAKRWKFERISDDVGGEIAETVEDRIAVLSDQVRKKDVEIATKDAEIVTKDRLLAQKEKEVQELREALQTHHEVSPMVVRAQLAELREKIGIVEGWLKLHEDVLEQRNNTG</sequence>